<dbReference type="PANTHER" id="PTHR33050">
    <property type="entry name" value="REVERSE TRANSCRIPTASE DOMAIN-CONTAINING PROTEIN"/>
    <property type="match status" value="1"/>
</dbReference>
<sequence length="144" mass="16371">MDGTSAVFCLFRKGTCHSAQLRSLSEQIFKEAHHQSIHLSTLHVPGIENGWADALFRFKGTLVEWKLCQSVLQSLIERWGRREVDLFASPTSAQLPAYVSRLTPTPYRGPDPFTEDWNRWKYIYLFLPPLLQGPATGLPQASQL</sequence>
<dbReference type="AlphaFoldDB" id="A0A8J5JW46"/>
<evidence type="ECO:0000313" key="2">
    <source>
        <dbReference type="Proteomes" id="UP000747542"/>
    </source>
</evidence>
<proteinExistence type="predicted"/>
<organism evidence="1 2">
    <name type="scientific">Homarus americanus</name>
    <name type="common">American lobster</name>
    <dbReference type="NCBI Taxonomy" id="6706"/>
    <lineage>
        <taxon>Eukaryota</taxon>
        <taxon>Metazoa</taxon>
        <taxon>Ecdysozoa</taxon>
        <taxon>Arthropoda</taxon>
        <taxon>Crustacea</taxon>
        <taxon>Multicrustacea</taxon>
        <taxon>Malacostraca</taxon>
        <taxon>Eumalacostraca</taxon>
        <taxon>Eucarida</taxon>
        <taxon>Decapoda</taxon>
        <taxon>Pleocyemata</taxon>
        <taxon>Astacidea</taxon>
        <taxon>Nephropoidea</taxon>
        <taxon>Nephropidae</taxon>
        <taxon>Homarus</taxon>
    </lineage>
</organism>
<protein>
    <submittedName>
        <fullName evidence="1">Uncharacterized protein</fullName>
    </submittedName>
</protein>
<reference evidence="1" key="1">
    <citation type="journal article" date="2021" name="Sci. Adv.">
        <title>The American lobster genome reveals insights on longevity, neural, and immune adaptations.</title>
        <authorList>
            <person name="Polinski J.M."/>
            <person name="Zimin A.V."/>
            <person name="Clark K.F."/>
            <person name="Kohn A.B."/>
            <person name="Sadowski N."/>
            <person name="Timp W."/>
            <person name="Ptitsyn A."/>
            <person name="Khanna P."/>
            <person name="Romanova D.Y."/>
            <person name="Williams P."/>
            <person name="Greenwood S.J."/>
            <person name="Moroz L.L."/>
            <person name="Walt D.R."/>
            <person name="Bodnar A.G."/>
        </authorList>
    </citation>
    <scope>NUCLEOTIDE SEQUENCE</scope>
    <source>
        <strain evidence="1">GMGI-L3</strain>
    </source>
</reference>
<dbReference type="PANTHER" id="PTHR33050:SF7">
    <property type="entry name" value="RIBONUCLEASE H"/>
    <property type="match status" value="1"/>
</dbReference>
<gene>
    <name evidence="1" type="ORF">Hamer_G004488</name>
</gene>
<evidence type="ECO:0000313" key="1">
    <source>
        <dbReference type="EMBL" id="KAG7163353.1"/>
    </source>
</evidence>
<comment type="caution">
    <text evidence="1">The sequence shown here is derived from an EMBL/GenBank/DDBJ whole genome shotgun (WGS) entry which is preliminary data.</text>
</comment>
<name>A0A8J5JW46_HOMAM</name>
<dbReference type="InterPro" id="IPR052055">
    <property type="entry name" value="Hepadnavirus_pol/RT"/>
</dbReference>
<dbReference type="EMBL" id="JAHLQT010026473">
    <property type="protein sequence ID" value="KAG7163353.1"/>
    <property type="molecule type" value="Genomic_DNA"/>
</dbReference>
<dbReference type="Proteomes" id="UP000747542">
    <property type="component" value="Unassembled WGS sequence"/>
</dbReference>
<accession>A0A8J5JW46</accession>
<keyword evidence="2" id="KW-1185">Reference proteome</keyword>